<proteinExistence type="predicted"/>
<dbReference type="Pfam" id="PF13193">
    <property type="entry name" value="AMP-binding_C"/>
    <property type="match status" value="1"/>
</dbReference>
<dbReference type="PANTHER" id="PTHR45527">
    <property type="entry name" value="NONRIBOSOMAL PEPTIDE SYNTHETASE"/>
    <property type="match status" value="1"/>
</dbReference>
<dbReference type="InterPro" id="IPR020845">
    <property type="entry name" value="AMP-binding_CS"/>
</dbReference>
<dbReference type="PROSITE" id="PS00455">
    <property type="entry name" value="AMP_BINDING"/>
    <property type="match status" value="1"/>
</dbReference>
<dbReference type="RefSeq" id="WP_251911866.1">
    <property type="nucleotide sequence ID" value="NZ_JAMRXG010000005.1"/>
</dbReference>
<dbReference type="GO" id="GO:0044550">
    <property type="term" value="P:secondary metabolite biosynthetic process"/>
    <property type="evidence" value="ECO:0007669"/>
    <property type="project" value="TreeGrafter"/>
</dbReference>
<dbReference type="Gene3D" id="2.30.38.10">
    <property type="entry name" value="Luciferase, Domain 3"/>
    <property type="match status" value="1"/>
</dbReference>
<dbReference type="GO" id="GO:0005737">
    <property type="term" value="C:cytoplasm"/>
    <property type="evidence" value="ECO:0007669"/>
    <property type="project" value="TreeGrafter"/>
</dbReference>
<dbReference type="NCBIfam" id="TIGR01733">
    <property type="entry name" value="AA-adenyl-dom"/>
    <property type="match status" value="1"/>
</dbReference>
<dbReference type="Gene3D" id="3.40.50.980">
    <property type="match status" value="2"/>
</dbReference>
<evidence type="ECO:0000313" key="3">
    <source>
        <dbReference type="EMBL" id="MCM6774303.1"/>
    </source>
</evidence>
<keyword evidence="4" id="KW-1185">Reference proteome</keyword>
<evidence type="ECO:0000259" key="2">
    <source>
        <dbReference type="Pfam" id="PF13193"/>
    </source>
</evidence>
<dbReference type="AlphaFoldDB" id="A0A9X2E6Y7"/>
<reference evidence="3" key="1">
    <citation type="submission" date="2022-06" db="EMBL/GenBank/DDBJ databases">
        <title>Novel species in genus nocardia.</title>
        <authorList>
            <person name="Li F."/>
        </authorList>
    </citation>
    <scope>NUCLEOTIDE SEQUENCE</scope>
    <source>
        <strain evidence="3">CDC141</strain>
    </source>
</reference>
<dbReference type="InterPro" id="IPR025110">
    <property type="entry name" value="AMP-bd_C"/>
</dbReference>
<accession>A0A9X2E6Y7</accession>
<dbReference type="Gene3D" id="3.30.300.30">
    <property type="match status" value="1"/>
</dbReference>
<dbReference type="EMBL" id="JAMRXG010000005">
    <property type="protein sequence ID" value="MCM6774303.1"/>
    <property type="molecule type" value="Genomic_DNA"/>
</dbReference>
<feature type="domain" description="AMP-binding enzyme C-terminal" evidence="2">
    <location>
        <begin position="435"/>
        <end position="508"/>
    </location>
</feature>
<dbReference type="InterPro" id="IPR010071">
    <property type="entry name" value="AA_adenyl_dom"/>
</dbReference>
<dbReference type="Pfam" id="PF00501">
    <property type="entry name" value="AMP-binding"/>
    <property type="match status" value="1"/>
</dbReference>
<sequence length="525" mass="56810">MTTTITGTEHALALHRSINSTEAEFPNLALHMLFERAATAHAASTAVIDGRRTLTYAELDERANSLAARLIRVGVEPGSVVAVAVKRSVELVTALVAVIKCGATYLPVDAGWPDARIRLLLDETASRHLVTDAAEPLARRCPDRITVPVEVPNETGGQWKPTAEVAPDAWAYINYTSGSTGAPKGVPVPHRAVARLVFDARYADLSSRPRILQFAPVTFDAATFEIWGALLNGGVCVLYPASLLRLSVLKRTLADHDVDVVFLTTALFNTILDEDPAVLDPVRTVLTGGEAHSVKHMARALARYGPDKIVSVYGPTESTTFATFHPIRRTPDELSALPIGKPIQNTRLYLIRDQTLCEPGELGEVCLAGPGLSPGYLGAPELTARRFVDCRIGDRHERIYRTGDRAYLREDGEVVFQGRDDDQVKVRGFRIELGEVAQHLDRCPGVGQCFVTVTTEGGEKTLVAFVTASDGELSDAAVRDHLAHSLPGYMIPSRILVIDELPMGPTGKVDRRALLAALQEGAVLS</sequence>
<protein>
    <submittedName>
        <fullName evidence="3">Amino acid adenylation domain-containing protein</fullName>
    </submittedName>
</protein>
<feature type="domain" description="AMP-dependent synthetase/ligase" evidence="1">
    <location>
        <begin position="34"/>
        <end position="377"/>
    </location>
</feature>
<gene>
    <name evidence="3" type="ORF">NDR86_12540</name>
</gene>
<dbReference type="GO" id="GO:0031177">
    <property type="term" value="F:phosphopantetheine binding"/>
    <property type="evidence" value="ECO:0007669"/>
    <property type="project" value="TreeGrafter"/>
</dbReference>
<dbReference type="SUPFAM" id="SSF56801">
    <property type="entry name" value="Acetyl-CoA synthetase-like"/>
    <property type="match status" value="1"/>
</dbReference>
<evidence type="ECO:0000313" key="4">
    <source>
        <dbReference type="Proteomes" id="UP001139157"/>
    </source>
</evidence>
<dbReference type="InterPro" id="IPR045851">
    <property type="entry name" value="AMP-bd_C_sf"/>
</dbReference>
<name>A0A9X2E6Y7_9NOCA</name>
<dbReference type="PANTHER" id="PTHR45527:SF1">
    <property type="entry name" value="FATTY ACID SYNTHASE"/>
    <property type="match status" value="1"/>
</dbReference>
<organism evidence="3 4">
    <name type="scientific">Nocardia pulmonis</name>
    <dbReference type="NCBI Taxonomy" id="2951408"/>
    <lineage>
        <taxon>Bacteria</taxon>
        <taxon>Bacillati</taxon>
        <taxon>Actinomycetota</taxon>
        <taxon>Actinomycetes</taxon>
        <taxon>Mycobacteriales</taxon>
        <taxon>Nocardiaceae</taxon>
        <taxon>Nocardia</taxon>
    </lineage>
</organism>
<dbReference type="InterPro" id="IPR000873">
    <property type="entry name" value="AMP-dep_synth/lig_dom"/>
</dbReference>
<evidence type="ECO:0000259" key="1">
    <source>
        <dbReference type="Pfam" id="PF00501"/>
    </source>
</evidence>
<comment type="caution">
    <text evidence="3">The sequence shown here is derived from an EMBL/GenBank/DDBJ whole genome shotgun (WGS) entry which is preliminary data.</text>
</comment>
<dbReference type="Proteomes" id="UP001139157">
    <property type="component" value="Unassembled WGS sequence"/>
</dbReference>
<dbReference type="CDD" id="cd12117">
    <property type="entry name" value="A_NRPS_Srf_like"/>
    <property type="match status" value="1"/>
</dbReference>
<dbReference type="GO" id="GO:0043041">
    <property type="term" value="P:amino acid activation for nonribosomal peptide biosynthetic process"/>
    <property type="evidence" value="ECO:0007669"/>
    <property type="project" value="TreeGrafter"/>
</dbReference>